<reference evidence="2 3" key="1">
    <citation type="submission" date="2010-08" db="EMBL/GenBank/DDBJ databases">
        <title>Complete sequence of Clostridium cellulovorans 743B.</title>
        <authorList>
            <consortium name="US DOE Joint Genome Institute"/>
            <person name="Lucas S."/>
            <person name="Copeland A."/>
            <person name="Lapidus A."/>
            <person name="Cheng J.-F."/>
            <person name="Bruce D."/>
            <person name="Goodwin L."/>
            <person name="Pitluck S."/>
            <person name="Chertkov O."/>
            <person name="Detter J.C."/>
            <person name="Han C."/>
            <person name="Tapia R."/>
            <person name="Land M."/>
            <person name="Hauser L."/>
            <person name="Chang Y.-J."/>
            <person name="Jeffries C."/>
            <person name="Kyrpides N."/>
            <person name="Ivanova N."/>
            <person name="Mikhailova N."/>
            <person name="Hemme C.L."/>
            <person name="Woyke T."/>
        </authorList>
    </citation>
    <scope>NUCLEOTIDE SEQUENCE [LARGE SCALE GENOMIC DNA]</scope>
    <source>
        <strain evidence="3">ATCC 35296 / DSM 3052 / OCM 3 / 743B</strain>
    </source>
</reference>
<dbReference type="OrthoDB" id="9795206at2"/>
<dbReference type="SUPFAM" id="SSF55729">
    <property type="entry name" value="Acyl-CoA N-acyltransferases (Nat)"/>
    <property type="match status" value="1"/>
</dbReference>
<protein>
    <submittedName>
        <fullName evidence="2">GCN5-related N-acetyltransferase</fullName>
    </submittedName>
</protein>
<keyword evidence="2" id="KW-0808">Transferase</keyword>
<evidence type="ECO:0000313" key="2">
    <source>
        <dbReference type="EMBL" id="ADL52270.1"/>
    </source>
</evidence>
<dbReference type="KEGG" id="ccb:Clocel_2558"/>
<dbReference type="InterPro" id="IPR016181">
    <property type="entry name" value="Acyl_CoA_acyltransferase"/>
</dbReference>
<dbReference type="CDD" id="cd04301">
    <property type="entry name" value="NAT_SF"/>
    <property type="match status" value="1"/>
</dbReference>
<dbReference type="eggNOG" id="COG1670">
    <property type="taxonomic scope" value="Bacteria"/>
</dbReference>
<organism evidence="2 3">
    <name type="scientific">Clostridium cellulovorans (strain ATCC 35296 / DSM 3052 / OCM 3 / 743B)</name>
    <dbReference type="NCBI Taxonomy" id="573061"/>
    <lineage>
        <taxon>Bacteria</taxon>
        <taxon>Bacillati</taxon>
        <taxon>Bacillota</taxon>
        <taxon>Clostridia</taxon>
        <taxon>Eubacteriales</taxon>
        <taxon>Clostridiaceae</taxon>
        <taxon>Clostridium</taxon>
    </lineage>
</organism>
<feature type="domain" description="N-acetyltransferase" evidence="1">
    <location>
        <begin position="2"/>
        <end position="166"/>
    </location>
</feature>
<dbReference type="InterPro" id="IPR000182">
    <property type="entry name" value="GNAT_dom"/>
</dbReference>
<keyword evidence="3" id="KW-1185">Reference proteome</keyword>
<evidence type="ECO:0000313" key="3">
    <source>
        <dbReference type="Proteomes" id="UP000002730"/>
    </source>
</evidence>
<dbReference type="Pfam" id="PF00583">
    <property type="entry name" value="Acetyltransf_1"/>
    <property type="match status" value="1"/>
</dbReference>
<sequence>MLRLRPYKISDAKYMINWIKDEKTFAKWCANLIPYPLTEEVLHEYRNKYEDDTEKFLFTAINEIGTPLGHFLMKMVDNEERVHLCFVIVDSSKRNKGYGKEMLKLAITYAFKILKVSKVTLSVFDNNPIAYNCYKALGFIEEPGKEKEFLYKDEAWNTYYMSLSAK</sequence>
<evidence type="ECO:0000259" key="1">
    <source>
        <dbReference type="PROSITE" id="PS51186"/>
    </source>
</evidence>
<dbReference type="STRING" id="573061.Clocel_2558"/>
<dbReference type="PANTHER" id="PTHR43415:SF5">
    <property type="entry name" value="ACETYLTRANSFERASE"/>
    <property type="match status" value="1"/>
</dbReference>
<dbReference type="Gene3D" id="3.40.630.30">
    <property type="match status" value="1"/>
</dbReference>
<gene>
    <name evidence="2" type="ordered locus">Clocel_2558</name>
</gene>
<name>D9SQR4_CLOC7</name>
<accession>D9SQR4</accession>
<proteinExistence type="predicted"/>
<dbReference type="EMBL" id="CP002160">
    <property type="protein sequence ID" value="ADL52270.1"/>
    <property type="molecule type" value="Genomic_DNA"/>
</dbReference>
<dbReference type="AlphaFoldDB" id="D9SQR4"/>
<dbReference type="PANTHER" id="PTHR43415">
    <property type="entry name" value="SPERMIDINE N(1)-ACETYLTRANSFERASE"/>
    <property type="match status" value="1"/>
</dbReference>
<dbReference type="PROSITE" id="PS51186">
    <property type="entry name" value="GNAT"/>
    <property type="match status" value="1"/>
</dbReference>
<dbReference type="Proteomes" id="UP000002730">
    <property type="component" value="Chromosome"/>
</dbReference>
<dbReference type="HOGENOM" id="CLU_013985_3_2_9"/>
<dbReference type="GO" id="GO:0016747">
    <property type="term" value="F:acyltransferase activity, transferring groups other than amino-acyl groups"/>
    <property type="evidence" value="ECO:0007669"/>
    <property type="project" value="InterPro"/>
</dbReference>
<dbReference type="RefSeq" id="WP_010075530.1">
    <property type="nucleotide sequence ID" value="NC_014393.1"/>
</dbReference>